<feature type="compositionally biased region" description="Gly residues" evidence="3">
    <location>
        <begin position="599"/>
        <end position="612"/>
    </location>
</feature>
<evidence type="ECO:0000313" key="8">
    <source>
        <dbReference type="Proteomes" id="UP000029692"/>
    </source>
</evidence>
<comment type="caution">
    <text evidence="7">The sequence shown here is derived from an EMBL/GenBank/DDBJ whole genome shotgun (WGS) entry which is preliminary data.</text>
</comment>
<dbReference type="Pfam" id="PF01835">
    <property type="entry name" value="MG2"/>
    <property type="match status" value="1"/>
</dbReference>
<dbReference type="EMBL" id="JNUP01000072">
    <property type="protein sequence ID" value="KGE70803.1"/>
    <property type="molecule type" value="Genomic_DNA"/>
</dbReference>
<dbReference type="InterPro" id="IPR041246">
    <property type="entry name" value="Bact_MG10"/>
</dbReference>
<evidence type="ECO:0000256" key="4">
    <source>
        <dbReference type="SAM" id="Phobius"/>
    </source>
</evidence>
<dbReference type="STRING" id="1480694.DC28_15045"/>
<dbReference type="InterPro" id="IPR047565">
    <property type="entry name" value="Alpha-macroglob_thiol-ester_cl"/>
</dbReference>
<feature type="region of interest" description="Disordered" evidence="3">
    <location>
        <begin position="1727"/>
        <end position="1746"/>
    </location>
</feature>
<dbReference type="PANTHER" id="PTHR40094">
    <property type="entry name" value="ALPHA-2-MACROGLOBULIN HOMOLOG"/>
    <property type="match status" value="1"/>
</dbReference>
<feature type="domain" description="Alpha-2-macroglobulin" evidence="6">
    <location>
        <begin position="1264"/>
        <end position="1352"/>
    </location>
</feature>
<evidence type="ECO:0008006" key="9">
    <source>
        <dbReference type="Google" id="ProtNLM"/>
    </source>
</evidence>
<feature type="compositionally biased region" description="Polar residues" evidence="3">
    <location>
        <begin position="1732"/>
        <end position="1746"/>
    </location>
</feature>
<dbReference type="InterPro" id="IPR011625">
    <property type="entry name" value="A2M_N_BRD"/>
</dbReference>
<dbReference type="Pfam" id="PF11974">
    <property type="entry name" value="bMG3"/>
    <property type="match status" value="1"/>
</dbReference>
<feature type="transmembrane region" description="Helical" evidence="4">
    <location>
        <begin position="51"/>
        <end position="72"/>
    </location>
</feature>
<dbReference type="SMART" id="SM01419">
    <property type="entry name" value="Thiol-ester_cl"/>
    <property type="match status" value="1"/>
</dbReference>
<dbReference type="InterPro" id="IPR041203">
    <property type="entry name" value="Bact_A2M_MG5"/>
</dbReference>
<name>A0A098QTX9_9SPIO</name>
<keyword evidence="2" id="KW-0732">Signal</keyword>
<dbReference type="InterPro" id="IPR051802">
    <property type="entry name" value="YfhM-like"/>
</dbReference>
<dbReference type="InterPro" id="IPR002890">
    <property type="entry name" value="MG2"/>
</dbReference>
<comment type="similarity">
    <text evidence="1">Belongs to the protease inhibitor I39 (alpha-2-macroglobulin) family. Bacterial alpha-2-macroglobulin subfamily.</text>
</comment>
<dbReference type="Pfam" id="PF07703">
    <property type="entry name" value="A2M_BRD"/>
    <property type="match status" value="1"/>
</dbReference>
<dbReference type="SMART" id="SM01360">
    <property type="entry name" value="A2M"/>
    <property type="match status" value="1"/>
</dbReference>
<dbReference type="Gene3D" id="2.60.40.1930">
    <property type="match status" value="1"/>
</dbReference>
<dbReference type="InterPro" id="IPR001599">
    <property type="entry name" value="Macroglobln_a2"/>
</dbReference>
<organism evidence="7 8">
    <name type="scientific">Spirochaeta lutea</name>
    <dbReference type="NCBI Taxonomy" id="1480694"/>
    <lineage>
        <taxon>Bacteria</taxon>
        <taxon>Pseudomonadati</taxon>
        <taxon>Spirochaetota</taxon>
        <taxon>Spirochaetia</taxon>
        <taxon>Spirochaetales</taxon>
        <taxon>Spirochaetaceae</taxon>
        <taxon>Spirochaeta</taxon>
    </lineage>
</organism>
<evidence type="ECO:0000256" key="3">
    <source>
        <dbReference type="SAM" id="MobiDB-lite"/>
    </source>
</evidence>
<dbReference type="Pfam" id="PF17962">
    <property type="entry name" value="bMG6"/>
    <property type="match status" value="1"/>
</dbReference>
<dbReference type="Pfam" id="PF00207">
    <property type="entry name" value="A2M"/>
    <property type="match status" value="1"/>
</dbReference>
<dbReference type="PANTHER" id="PTHR40094:SF1">
    <property type="entry name" value="UBIQUITIN DOMAIN-CONTAINING PROTEIN"/>
    <property type="match status" value="1"/>
</dbReference>
<feature type="region of interest" description="Disordered" evidence="3">
    <location>
        <begin position="599"/>
        <end position="638"/>
    </location>
</feature>
<dbReference type="OrthoDB" id="9767116at2"/>
<evidence type="ECO:0000256" key="2">
    <source>
        <dbReference type="ARBA" id="ARBA00022729"/>
    </source>
</evidence>
<dbReference type="SUPFAM" id="SSF48239">
    <property type="entry name" value="Terpenoid cyclases/Protein prenyltransferases"/>
    <property type="match status" value="1"/>
</dbReference>
<dbReference type="GO" id="GO:0004866">
    <property type="term" value="F:endopeptidase inhibitor activity"/>
    <property type="evidence" value="ECO:0007669"/>
    <property type="project" value="InterPro"/>
</dbReference>
<dbReference type="eggNOG" id="COG2373">
    <property type="taxonomic scope" value="Bacteria"/>
</dbReference>
<keyword evidence="4" id="KW-1133">Transmembrane helix</keyword>
<feature type="compositionally biased region" description="Low complexity" evidence="3">
    <location>
        <begin position="25"/>
        <end position="34"/>
    </location>
</feature>
<feature type="region of interest" description="Disordered" evidence="3">
    <location>
        <begin position="1"/>
        <end position="42"/>
    </location>
</feature>
<sequence length="1969" mass="214841">MIHPGHNNPQSPSITPDPVDEARPGSSVGSSVGSSDRHSPAARVIRRARRVGTAAVILILGVLLAGCSTGSLPRGAGEQEAARFLAFSPGPRINPGDGLVFRFHHEYGRAGEALSQDLLSQVVGIQDVGRLTARWQDARTMVVYPESEPWPQGRVLEGWMNLSALHGRGGAEPSADVIFRFSSEVAVQGIYQSRFSLGQGQAGEDLYPQVRLSLGILPGTGDIDSAPELSFQTARGSIPARVSLEGSELLVTGTSPISRGQSTQTLGIEIPRGYLDLPQTWQAQWTVPPRGSLQLEEVVEDEVLELVFSEDIDPAQQLGGAVFTTPETDLVFEVRGNRIIITQGLERGEIYQITITPALRSIYGSRLSKELTFQGGVPNHKPKVEFLQSGSILTSGADSRIYIRTMNLRGLSVRIQEVFENNLVQFLQTQSLGGEIDRSREFDGYEVNRVGRTLASQELEIGETENEWLVHELDLSPLLPDSSQSLYLVSLEFDREDMIWESPEDGEYHYGNDYYENPSSWGYLYQHGRRYKPILVSDLGLTFLAGQHDGLAAVTHIPAGTPLSGAEVEVYSFQNQVIARGRTDSRGLVRLFWGPGSTGTGGSGASGPGAGDSSGAAGSARSGMVTSGPGLPGPSGEGPTAAPFIVFARTGDSQAVLPLDQFTWNLSGFDVGGQQETPSGLRGYLFTERGVYRPGDTVTLFSVIRNSQGSFPDNHPVTLEVFNPRGQLYLERSSTDGRDGLYRFSIPTRASDPTGGYRVQIQAGDATFTHIIRVETILPDRLRLSMDAEPETLEPRAEQLTVNLTSEYLFGSPAAGLPGEISLTVEDRPLRIPGYEEFHFSHPTKPSQPYSEVLYSGPLDEGGGVSVDVDIPVMKDPPGALVLGFSGRVTEAGGRSVRGITAVPYDPYHAYVGIRAPDFDFGYAPLGEESQFQIILTDPRGSSIENRTLQYRLYKNDRYWWWEYDDYRDFRLSYKNDRHTQVVSQGTITTGTLPKNLGLTPDEWGEYMLEVEDPQGHSAGIFFRASSWSSPGNAPDSGIMELKTDKTSYRPGDTARVTIPTTRDTQILVTLSRGAAILDSYWYPAQGGQTEIPVELMAEHAPGVYLSISAILPLEKADSGQALRLFGVSHLEVTDPATRIPLKIHAPETLEPESRVSLEVETETGRPAQVVIALVDEGLLNLTGFETPDPWKSFYGKLALGVRGADMFDQVIGAFHDAVYRRFSIGGGEGEESFAARAAAPMMEAAMDKAGGQEERGLQFEPLSLVAGPLTTDSRGRVQAEFELPNYLGSVRIMAVALEGMAFGSTHIDRPVQRPLVTLPSPPRFLGPGDSFELPVSLIPLEKDISQVRVTLDSKGILTPGSQTRLVDLTQNQGGTTILLPLTAPLQVGRADLELVVEYRDSVGTSREDRYPLQLDVQPATPQISRSSEVRIPQGGTENLGILADGLPGTNSLSLSVSTVPNLNLEERLSWLLGYPYGCLEQTISAVFPQLFLEGLVDPQVLQETRDPRGRLPAEAAIDRNISRALETLTRFQLPNGGFSYWPGQSEASPWGTNYAGAFLLEAKAAGHELPKGMMEGWLEFQSIRSRSTREDMTNRVYRLYLLAKAGKPEIAAMNLIRETALGELTDPELWLLAGSYHLSGLEDLARSIRETAGTRVASTEVDYRTYGSPQRDRALILEQALILGDQETADKLFADLSADIASRTWYSTQTLGYSLAALGKYLGIQGDPRGGTQSNHPQTPGQNPSIRLNLPGGGTRELVMSGLRSTLDLGTEVFPLDNPDQPVTIGLSYRSGAAPRVFARLSWSGISLTSQDQEQTQGMNLGISWFTPQGSPLDVRQLDQGQEFYALIRLAMDRDRLEEAYLDFGIPGGWEIVPTRLTGEAPPVWAGNLEYGTTNLPVEYQDLRDDRSLWFFDSFSPGRSMLFLVKLQAVTPGRYSLPPVSAGGMYDHRYRALYPGGQVMVRASEPAQ</sequence>
<reference evidence="7 8" key="1">
    <citation type="submission" date="2014-05" db="EMBL/GenBank/DDBJ databases">
        <title>De novo Genome Sequence of Spirocheata sp.</title>
        <authorList>
            <person name="Shivani Y."/>
            <person name="Subhash Y."/>
            <person name="Tushar L."/>
            <person name="Sasikala C."/>
            <person name="Ramana C.V."/>
        </authorList>
    </citation>
    <scope>NUCLEOTIDE SEQUENCE [LARGE SCALE GENOMIC DNA]</scope>
    <source>
        <strain evidence="7 8">JC230</strain>
    </source>
</reference>
<dbReference type="Pfam" id="PF17973">
    <property type="entry name" value="bMG10"/>
    <property type="match status" value="1"/>
</dbReference>
<evidence type="ECO:0000256" key="1">
    <source>
        <dbReference type="ARBA" id="ARBA00010556"/>
    </source>
</evidence>
<keyword evidence="4" id="KW-0472">Membrane</keyword>
<proteinExistence type="inferred from homology"/>
<keyword evidence="8" id="KW-1185">Reference proteome</keyword>
<dbReference type="Pfam" id="PF17972">
    <property type="entry name" value="bMG5"/>
    <property type="match status" value="1"/>
</dbReference>
<feature type="domain" description="Alpha-2-macroglobulin bait region" evidence="5">
    <location>
        <begin position="1040"/>
        <end position="1182"/>
    </location>
</feature>
<dbReference type="InterPro" id="IPR008930">
    <property type="entry name" value="Terpenoid_cyclase/PrenylTrfase"/>
</dbReference>
<dbReference type="CDD" id="cd02891">
    <property type="entry name" value="A2M_like"/>
    <property type="match status" value="1"/>
</dbReference>
<protein>
    <recommendedName>
        <fullName evidence="9">Alpha-2-macroglobulin</fullName>
    </recommendedName>
</protein>
<dbReference type="InterPro" id="IPR021868">
    <property type="entry name" value="Alpha_2_Macroglob_MG3"/>
</dbReference>
<dbReference type="RefSeq" id="WP_037550305.1">
    <property type="nucleotide sequence ID" value="NZ_JNUP01000072.1"/>
</dbReference>
<evidence type="ECO:0000259" key="5">
    <source>
        <dbReference type="SMART" id="SM01359"/>
    </source>
</evidence>
<feature type="compositionally biased region" description="Low complexity" evidence="3">
    <location>
        <begin position="613"/>
        <end position="629"/>
    </location>
</feature>
<accession>A0A098QTX9</accession>
<dbReference type="InterPro" id="IPR041462">
    <property type="entry name" value="Bact_A2M_MG6"/>
</dbReference>
<dbReference type="SMART" id="SM01359">
    <property type="entry name" value="A2M_N_2"/>
    <property type="match status" value="1"/>
</dbReference>
<dbReference type="Gene3D" id="1.50.10.20">
    <property type="match status" value="1"/>
</dbReference>
<evidence type="ECO:0000313" key="7">
    <source>
        <dbReference type="EMBL" id="KGE70803.1"/>
    </source>
</evidence>
<gene>
    <name evidence="7" type="ORF">DC28_15045</name>
</gene>
<keyword evidence="4" id="KW-0812">Transmembrane</keyword>
<evidence type="ECO:0000259" key="6">
    <source>
        <dbReference type="SMART" id="SM01360"/>
    </source>
</evidence>
<dbReference type="Proteomes" id="UP000029692">
    <property type="component" value="Unassembled WGS sequence"/>
</dbReference>